<keyword evidence="3" id="KW-0548">Nucleotidyltransferase</keyword>
<dbReference type="AlphaFoldDB" id="A0A2T7W0H3"/>
<dbReference type="Pfam" id="PF00899">
    <property type="entry name" value="ThiF"/>
    <property type="match status" value="1"/>
</dbReference>
<organism evidence="3 4">
    <name type="scientific">Microbacterium testaceum</name>
    <name type="common">Aureobacterium testaceum</name>
    <name type="synonym">Brevibacterium testaceum</name>
    <dbReference type="NCBI Taxonomy" id="2033"/>
    <lineage>
        <taxon>Bacteria</taxon>
        <taxon>Bacillati</taxon>
        <taxon>Actinomycetota</taxon>
        <taxon>Actinomycetes</taxon>
        <taxon>Micrococcales</taxon>
        <taxon>Microbacteriaceae</taxon>
        <taxon>Microbacterium</taxon>
    </lineage>
</organism>
<comment type="caution">
    <text evidence="3">The sequence shown here is derived from an EMBL/GenBank/DDBJ whole genome shotgun (WGS) entry which is preliminary data.</text>
</comment>
<dbReference type="Proteomes" id="UP000244649">
    <property type="component" value="Unassembled WGS sequence"/>
</dbReference>
<dbReference type="PROSITE" id="PS50206">
    <property type="entry name" value="RHODANESE_3"/>
    <property type="match status" value="1"/>
</dbReference>
<dbReference type="GO" id="GO:0008641">
    <property type="term" value="F:ubiquitin-like modifier activating enzyme activity"/>
    <property type="evidence" value="ECO:0007669"/>
    <property type="project" value="InterPro"/>
</dbReference>
<dbReference type="RefSeq" id="WP_116538517.1">
    <property type="nucleotide sequence ID" value="NZ_QDFT01000059.1"/>
</dbReference>
<gene>
    <name evidence="3" type="ORF">DC432_14755</name>
</gene>
<dbReference type="GO" id="GO:0004792">
    <property type="term" value="F:thiosulfate-cyanide sulfurtransferase activity"/>
    <property type="evidence" value="ECO:0007669"/>
    <property type="project" value="TreeGrafter"/>
</dbReference>
<evidence type="ECO:0000259" key="2">
    <source>
        <dbReference type="PROSITE" id="PS50206"/>
    </source>
</evidence>
<evidence type="ECO:0000256" key="1">
    <source>
        <dbReference type="ARBA" id="ARBA00009919"/>
    </source>
</evidence>
<reference evidence="3 4" key="1">
    <citation type="submission" date="2018-04" db="EMBL/GenBank/DDBJ databases">
        <authorList>
            <person name="Go L.Y."/>
            <person name="Mitchell J.A."/>
        </authorList>
    </citation>
    <scope>NUCLEOTIDE SEQUENCE [LARGE SCALE GENOMIC DNA]</scope>
    <source>
        <strain evidence="3 4">TPD7010</strain>
    </source>
</reference>
<evidence type="ECO:0000313" key="4">
    <source>
        <dbReference type="Proteomes" id="UP000244649"/>
    </source>
</evidence>
<dbReference type="InterPro" id="IPR035985">
    <property type="entry name" value="Ubiquitin-activating_enz"/>
</dbReference>
<dbReference type="SUPFAM" id="SSF69572">
    <property type="entry name" value="Activating enzymes of the ubiquitin-like proteins"/>
    <property type="match status" value="1"/>
</dbReference>
<evidence type="ECO:0000313" key="3">
    <source>
        <dbReference type="EMBL" id="PVE62147.1"/>
    </source>
</evidence>
<dbReference type="PANTHER" id="PTHR10953">
    <property type="entry name" value="UBIQUITIN-ACTIVATING ENZYME E1"/>
    <property type="match status" value="1"/>
</dbReference>
<dbReference type="Pfam" id="PF00581">
    <property type="entry name" value="Rhodanese"/>
    <property type="match status" value="1"/>
</dbReference>
<proteinExistence type="inferred from homology"/>
<feature type="domain" description="Rhodanese" evidence="2">
    <location>
        <begin position="291"/>
        <end position="376"/>
    </location>
</feature>
<accession>A0A2T7W0H3</accession>
<dbReference type="InterPro" id="IPR000594">
    <property type="entry name" value="ThiF_NAD_FAD-bd"/>
</dbReference>
<dbReference type="SMART" id="SM00450">
    <property type="entry name" value="RHOD"/>
    <property type="match status" value="1"/>
</dbReference>
<dbReference type="CDD" id="cd00158">
    <property type="entry name" value="RHOD"/>
    <property type="match status" value="1"/>
</dbReference>
<name>A0A2T7W0H3_MICTE</name>
<dbReference type="GO" id="GO:0016779">
    <property type="term" value="F:nucleotidyltransferase activity"/>
    <property type="evidence" value="ECO:0007669"/>
    <property type="project" value="UniProtKB-KW"/>
</dbReference>
<dbReference type="InterPro" id="IPR036873">
    <property type="entry name" value="Rhodanese-like_dom_sf"/>
</dbReference>
<keyword evidence="3" id="KW-0808">Transferase</keyword>
<comment type="similarity">
    <text evidence="1">Belongs to the HesA/MoeB/ThiF family.</text>
</comment>
<sequence>MVLLEPTASPTAIPLRDAASPDFGPDELARYARQIAMAHIGSSGQARLKRSKVLVIGAGGLGSPVIAYLARAGVGTIGVVDHDTVAASNLHRQILHDDGTVGLAKVASTTAAVGRANPYVRVVEHAERVDATNAERLFSGYDLVVDGTDDFTTRYLIADTTDRLGIPCVWGTVLETDGQVSTFWRGAPGGGVALRDLYPEAPAGGGANCAIAGVIGPLCGIVASWMATEAMKLIVGFGDPLFGRLLIIDAVDSSTTEVRFSGGRAPERALSQNAPPTITWVEPGQVADLLRDGQATLLDVREPWEREIATIPHSVSLPLGDLSDADIPAGPLVVHCHHDTRARRAHTILAAGGRTDISVLRGGIDAWSRVIDPHLPRY</sequence>
<dbReference type="InterPro" id="IPR045886">
    <property type="entry name" value="ThiF/MoeB/HesA"/>
</dbReference>
<dbReference type="Gene3D" id="3.40.250.10">
    <property type="entry name" value="Rhodanese-like domain"/>
    <property type="match status" value="1"/>
</dbReference>
<dbReference type="Gene3D" id="3.40.50.720">
    <property type="entry name" value="NAD(P)-binding Rossmann-like Domain"/>
    <property type="match status" value="1"/>
</dbReference>
<protein>
    <submittedName>
        <fullName evidence="3">Adenylyltransferase/sulfurtransferase MoeZ</fullName>
    </submittedName>
</protein>
<dbReference type="InterPro" id="IPR001763">
    <property type="entry name" value="Rhodanese-like_dom"/>
</dbReference>
<dbReference type="GO" id="GO:0005737">
    <property type="term" value="C:cytoplasm"/>
    <property type="evidence" value="ECO:0007669"/>
    <property type="project" value="TreeGrafter"/>
</dbReference>
<dbReference type="FunFam" id="3.40.50.720:FF:000080">
    <property type="entry name" value="Thiazole biosynthesis adenylyltransferase ThiF"/>
    <property type="match status" value="1"/>
</dbReference>
<dbReference type="EMBL" id="QDFT01000059">
    <property type="protein sequence ID" value="PVE62147.1"/>
    <property type="molecule type" value="Genomic_DNA"/>
</dbReference>
<dbReference type="PANTHER" id="PTHR10953:SF102">
    <property type="entry name" value="ADENYLYLTRANSFERASE AND SULFURTRANSFERASE MOCS3"/>
    <property type="match status" value="1"/>
</dbReference>
<dbReference type="CDD" id="cd00757">
    <property type="entry name" value="ThiF_MoeB_HesA_family"/>
    <property type="match status" value="1"/>
</dbReference>